<dbReference type="SUPFAM" id="SSF52833">
    <property type="entry name" value="Thioredoxin-like"/>
    <property type="match status" value="1"/>
</dbReference>
<proteinExistence type="predicted"/>
<accession>A0A3L9YG03</accession>
<dbReference type="AlphaFoldDB" id="A0A3L9YG03"/>
<dbReference type="GO" id="GO:0016209">
    <property type="term" value="F:antioxidant activity"/>
    <property type="evidence" value="ECO:0007669"/>
    <property type="project" value="InterPro"/>
</dbReference>
<dbReference type="CDD" id="cd02966">
    <property type="entry name" value="TlpA_like_family"/>
    <property type="match status" value="1"/>
</dbReference>
<organism evidence="2 3">
    <name type="scientific">Ulvibacter antarcticus</name>
    <dbReference type="NCBI Taxonomy" id="442714"/>
    <lineage>
        <taxon>Bacteria</taxon>
        <taxon>Pseudomonadati</taxon>
        <taxon>Bacteroidota</taxon>
        <taxon>Flavobacteriia</taxon>
        <taxon>Flavobacteriales</taxon>
        <taxon>Flavobacteriaceae</taxon>
        <taxon>Ulvibacter</taxon>
    </lineage>
</organism>
<sequence>MKFIKKHWGNIAFFLVIGLLIFPPTAIPIKVFITRVFSFSPSEVEAEDRAVLDTYDWQLTNLEGETINFSQSEGKVVVLNLWATWCPPCIAEMPSFQKLYDAYGDRVDFYFVSSEEATKIKKFLQKKKYNFPVYLESQAPPKMLQSKSIPKTYLISKSGMIVMNTEGAADWNSETVHQILDKLLAD</sequence>
<keyword evidence="3" id="KW-1185">Reference proteome</keyword>
<dbReference type="InterPro" id="IPR036249">
    <property type="entry name" value="Thioredoxin-like_sf"/>
</dbReference>
<dbReference type="Proteomes" id="UP000271339">
    <property type="component" value="Unassembled WGS sequence"/>
</dbReference>
<name>A0A3L9YG03_9FLAO</name>
<dbReference type="RefSeq" id="WP_121908396.1">
    <property type="nucleotide sequence ID" value="NZ_REFC01000014.1"/>
</dbReference>
<dbReference type="InterPro" id="IPR000866">
    <property type="entry name" value="AhpC/TSA"/>
</dbReference>
<reference evidence="2 3" key="1">
    <citation type="submission" date="2018-10" db="EMBL/GenBank/DDBJ databases">
        <title>Genomic Encyclopedia of Archaeal and Bacterial Type Strains, Phase II (KMG-II): from individual species to whole genera.</title>
        <authorList>
            <person name="Goeker M."/>
        </authorList>
    </citation>
    <scope>NUCLEOTIDE SEQUENCE [LARGE SCALE GENOMIC DNA]</scope>
    <source>
        <strain evidence="2 3">DSM 23424</strain>
    </source>
</reference>
<dbReference type="OrthoDB" id="9815205at2"/>
<dbReference type="PANTHER" id="PTHR42852">
    <property type="entry name" value="THIOL:DISULFIDE INTERCHANGE PROTEIN DSBE"/>
    <property type="match status" value="1"/>
</dbReference>
<feature type="domain" description="Thioredoxin" evidence="1">
    <location>
        <begin position="48"/>
        <end position="185"/>
    </location>
</feature>
<protein>
    <submittedName>
        <fullName evidence="2">Thiol-disulfide isomerase/thioredoxin</fullName>
    </submittedName>
</protein>
<dbReference type="PANTHER" id="PTHR42852:SF17">
    <property type="entry name" value="THIOREDOXIN-LIKE PROTEIN HI_1115"/>
    <property type="match status" value="1"/>
</dbReference>
<dbReference type="GO" id="GO:0016853">
    <property type="term" value="F:isomerase activity"/>
    <property type="evidence" value="ECO:0007669"/>
    <property type="project" value="UniProtKB-KW"/>
</dbReference>
<dbReference type="PROSITE" id="PS51352">
    <property type="entry name" value="THIOREDOXIN_2"/>
    <property type="match status" value="1"/>
</dbReference>
<dbReference type="Gene3D" id="3.40.30.10">
    <property type="entry name" value="Glutaredoxin"/>
    <property type="match status" value="1"/>
</dbReference>
<dbReference type="InterPro" id="IPR013766">
    <property type="entry name" value="Thioredoxin_domain"/>
</dbReference>
<keyword evidence="2" id="KW-0413">Isomerase</keyword>
<dbReference type="EMBL" id="REFC01000014">
    <property type="protein sequence ID" value="RMA58059.1"/>
    <property type="molecule type" value="Genomic_DNA"/>
</dbReference>
<dbReference type="InterPro" id="IPR050553">
    <property type="entry name" value="Thioredoxin_ResA/DsbE_sf"/>
</dbReference>
<evidence type="ECO:0000313" key="3">
    <source>
        <dbReference type="Proteomes" id="UP000271339"/>
    </source>
</evidence>
<dbReference type="GO" id="GO:0016491">
    <property type="term" value="F:oxidoreductase activity"/>
    <property type="evidence" value="ECO:0007669"/>
    <property type="project" value="InterPro"/>
</dbReference>
<gene>
    <name evidence="2" type="ORF">BXY75_2867</name>
</gene>
<evidence type="ECO:0000313" key="2">
    <source>
        <dbReference type="EMBL" id="RMA58059.1"/>
    </source>
</evidence>
<evidence type="ECO:0000259" key="1">
    <source>
        <dbReference type="PROSITE" id="PS51352"/>
    </source>
</evidence>
<comment type="caution">
    <text evidence="2">The sequence shown here is derived from an EMBL/GenBank/DDBJ whole genome shotgun (WGS) entry which is preliminary data.</text>
</comment>
<dbReference type="Pfam" id="PF00578">
    <property type="entry name" value="AhpC-TSA"/>
    <property type="match status" value="1"/>
</dbReference>